<protein>
    <submittedName>
        <fullName evidence="2">Uncharacterized protein</fullName>
    </submittedName>
</protein>
<keyword evidence="3" id="KW-1185">Reference proteome</keyword>
<feature type="compositionally biased region" description="Acidic residues" evidence="1">
    <location>
        <begin position="56"/>
        <end position="65"/>
    </location>
</feature>
<gene>
    <name evidence="2" type="ORF">IW261DRAFT_1428041</name>
</gene>
<dbReference type="EMBL" id="JAUEPR010000125">
    <property type="protein sequence ID" value="KAK0462722.1"/>
    <property type="molecule type" value="Genomic_DNA"/>
</dbReference>
<sequence>MSPTPTASPLFFFLLLDDVDVPVEPNLDEYVRTADFDNECHEKALKRSNSSYDEGGSSEDEDLWSSDDSVSSATTVEPSPYDVPKLEANLYYAGVGPKGRGPKLIYRTSEDVFEEPSGPEAYKRLMRVIAVPDTHEFGPNVTWDAIRDQVVVLLDQKKIKVTSVDFVRFTWLNKHADREIEDDDEDDEDEDAKEEEDLNYDDIPRIQPVEYGDRHYTNPTIWIGVLPDTLTGGVAHDSSKDIRAFLDSLHVQNIDIAYRGSLYQPLPGHGPALFPPVEDDGSLKDVIDNVSVALSLPIVGRKTTMQGTLGPYFRVGDKLYAITVRHNVFVLKGDNEEYHYHDSVPKKEVMVMGAPAFKNYLTSIQALIGTHIDAVASLEKKITTLRGRVQDGINVVESQKKLGEHETELANTRTKIEDLKNFFVNIKKKWSKAKERVIGFVHWAPSIGVGVAPHRYTRDLCVIELDKEKFKFMIGNVLSLGPEMSESKLKSLIYQRDDVPSDFKYPDNGLLALRGMLTADQVTNLTNLNLQGDRVRRVLKRGFTTNTTVGTLTRFMSFVRQYFQTGNQESLEVAILSHEQDSGTFSKGGDSGSLIVSTIGEFIALLTGGTNKGTNASDITYATLFEWVWDLVKAEFPGANLYFDNLEEFLADSVNSFCCFDIFLLSIGRFLGAEKALLTVGRLKSLGIGEPFPSVVFFCLLFTSINCSTEKEAVLPKAVPSSARTIPRIRPVDEYKWNVQTGKNRCRCPISIADPLQVRGVLIQAPRPANRSMTHGKIEASIGPPPHRVAAVIERATKQQDHVEKPRLVSRAIWMYSTEGQKQPDENVERHVEGIGLG</sequence>
<evidence type="ECO:0000313" key="2">
    <source>
        <dbReference type="EMBL" id="KAK0462722.1"/>
    </source>
</evidence>
<dbReference type="AlphaFoldDB" id="A0AA39NBT1"/>
<organism evidence="2 3">
    <name type="scientific">Armillaria novae-zelandiae</name>
    <dbReference type="NCBI Taxonomy" id="153914"/>
    <lineage>
        <taxon>Eukaryota</taxon>
        <taxon>Fungi</taxon>
        <taxon>Dikarya</taxon>
        <taxon>Basidiomycota</taxon>
        <taxon>Agaricomycotina</taxon>
        <taxon>Agaricomycetes</taxon>
        <taxon>Agaricomycetidae</taxon>
        <taxon>Agaricales</taxon>
        <taxon>Marasmiineae</taxon>
        <taxon>Physalacriaceae</taxon>
        <taxon>Armillaria</taxon>
    </lineage>
</organism>
<evidence type="ECO:0000313" key="3">
    <source>
        <dbReference type="Proteomes" id="UP001175227"/>
    </source>
</evidence>
<accession>A0AA39NBT1</accession>
<proteinExistence type="predicted"/>
<name>A0AA39NBT1_9AGAR</name>
<dbReference type="Proteomes" id="UP001175227">
    <property type="component" value="Unassembled WGS sequence"/>
</dbReference>
<reference evidence="2" key="1">
    <citation type="submission" date="2023-06" db="EMBL/GenBank/DDBJ databases">
        <authorList>
            <consortium name="Lawrence Berkeley National Laboratory"/>
            <person name="Ahrendt S."/>
            <person name="Sahu N."/>
            <person name="Indic B."/>
            <person name="Wong-Bajracharya J."/>
            <person name="Merenyi Z."/>
            <person name="Ke H.-M."/>
            <person name="Monk M."/>
            <person name="Kocsube S."/>
            <person name="Drula E."/>
            <person name="Lipzen A."/>
            <person name="Balint B."/>
            <person name="Henrissat B."/>
            <person name="Andreopoulos B."/>
            <person name="Martin F.M."/>
            <person name="Harder C.B."/>
            <person name="Rigling D."/>
            <person name="Ford K.L."/>
            <person name="Foster G.D."/>
            <person name="Pangilinan J."/>
            <person name="Papanicolaou A."/>
            <person name="Barry K."/>
            <person name="LaButti K."/>
            <person name="Viragh M."/>
            <person name="Koriabine M."/>
            <person name="Yan M."/>
            <person name="Riley R."/>
            <person name="Champramary S."/>
            <person name="Plett K.L."/>
            <person name="Tsai I.J."/>
            <person name="Slot J."/>
            <person name="Sipos G."/>
            <person name="Plett J."/>
            <person name="Nagy L.G."/>
            <person name="Grigoriev I.V."/>
        </authorList>
    </citation>
    <scope>NUCLEOTIDE SEQUENCE</scope>
    <source>
        <strain evidence="2">ICMP 16352</strain>
    </source>
</reference>
<comment type="caution">
    <text evidence="2">The sequence shown here is derived from an EMBL/GenBank/DDBJ whole genome shotgun (WGS) entry which is preliminary data.</text>
</comment>
<evidence type="ECO:0000256" key="1">
    <source>
        <dbReference type="SAM" id="MobiDB-lite"/>
    </source>
</evidence>
<feature type="region of interest" description="Disordered" evidence="1">
    <location>
        <begin position="46"/>
        <end position="78"/>
    </location>
</feature>